<dbReference type="EMBL" id="BJYG01000013">
    <property type="protein sequence ID" value="GEN63023.1"/>
    <property type="molecule type" value="Genomic_DNA"/>
</dbReference>
<dbReference type="Proteomes" id="UP000321746">
    <property type="component" value="Unassembled WGS sequence"/>
</dbReference>
<keyword evidence="2" id="KW-1185">Reference proteome</keyword>
<accession>A0A511XJ98</accession>
<dbReference type="RefSeq" id="WP_146887186.1">
    <property type="nucleotide sequence ID" value="NZ_BJYG01000013.1"/>
</dbReference>
<sequence>MISGPISGPVGRIIVCAGLLIPGVSLAIRAEAKTVCLPDNASVEMFGIVHEVSGRDKHSGRLYSYFTIDAEQFYCVAGQDVDERSATPTYNIALTPREAGKDQKEFGPYVGYRVKVTGTLSSSSRGGPLLFDKTIERRTREN</sequence>
<dbReference type="AlphaFoldDB" id="A0A511XJ98"/>
<evidence type="ECO:0008006" key="3">
    <source>
        <dbReference type="Google" id="ProtNLM"/>
    </source>
</evidence>
<organism evidence="1 2">
    <name type="scientific">Acetobacter oeni</name>
    <dbReference type="NCBI Taxonomy" id="304077"/>
    <lineage>
        <taxon>Bacteria</taxon>
        <taxon>Pseudomonadati</taxon>
        <taxon>Pseudomonadota</taxon>
        <taxon>Alphaproteobacteria</taxon>
        <taxon>Acetobacterales</taxon>
        <taxon>Acetobacteraceae</taxon>
        <taxon>Acetobacter</taxon>
    </lineage>
</organism>
<name>A0A511XJ98_9PROT</name>
<comment type="caution">
    <text evidence="1">The sequence shown here is derived from an EMBL/GenBank/DDBJ whole genome shotgun (WGS) entry which is preliminary data.</text>
</comment>
<evidence type="ECO:0000313" key="1">
    <source>
        <dbReference type="EMBL" id="GEN63023.1"/>
    </source>
</evidence>
<evidence type="ECO:0000313" key="2">
    <source>
        <dbReference type="Proteomes" id="UP000321746"/>
    </source>
</evidence>
<protein>
    <recommendedName>
        <fullName evidence="3">DUF4431 domain-containing protein</fullName>
    </recommendedName>
</protein>
<gene>
    <name evidence="1" type="ORF">AOE01nite_12470</name>
</gene>
<proteinExistence type="predicted"/>
<reference evidence="1 2" key="1">
    <citation type="submission" date="2019-07" db="EMBL/GenBank/DDBJ databases">
        <title>Whole genome shotgun sequence of Acetobacter oeni NBRC 105207.</title>
        <authorList>
            <person name="Hosoyama A."/>
            <person name="Uohara A."/>
            <person name="Ohji S."/>
            <person name="Ichikawa N."/>
        </authorList>
    </citation>
    <scope>NUCLEOTIDE SEQUENCE [LARGE SCALE GENOMIC DNA]</scope>
    <source>
        <strain evidence="1 2">NBRC 105207</strain>
    </source>
</reference>